<protein>
    <submittedName>
        <fullName evidence="1">Cadmium transporter</fullName>
    </submittedName>
</protein>
<reference evidence="1" key="1">
    <citation type="submission" date="2020-02" db="EMBL/GenBank/DDBJ databases">
        <title>Novel Insights Into The Classification of Staphylococcal Beta-Lactamases In Relation To The Cefazolin Inoculum Effect.</title>
        <authorList>
            <person name="Carvajal L.P."/>
            <person name="Rincon S."/>
            <person name="Echeverri A."/>
            <person name="Porras J."/>
            <person name="Rios R."/>
            <person name="Ordonez K."/>
            <person name="Seas C."/>
            <person name="Gomez-Villegas S."/>
            <person name="Diaz L."/>
            <person name="Arias C.A."/>
            <person name="Reyes J."/>
        </authorList>
    </citation>
    <scope>NUCLEOTIDE SEQUENCE</scope>
    <source>
        <strain evidence="1">UG241</strain>
    </source>
</reference>
<organism evidence="1">
    <name type="scientific">Staphylococcus aureus</name>
    <dbReference type="NCBI Taxonomy" id="1280"/>
    <lineage>
        <taxon>Bacteria</taxon>
        <taxon>Bacillati</taxon>
        <taxon>Bacillota</taxon>
        <taxon>Bacilli</taxon>
        <taxon>Bacillales</taxon>
        <taxon>Staphylococcaceae</taxon>
        <taxon>Staphylococcus</taxon>
    </lineage>
</organism>
<name>A0A6G4N5D2_STAAU</name>
<evidence type="ECO:0000313" key="1">
    <source>
        <dbReference type="EMBL" id="NGG25848.1"/>
    </source>
</evidence>
<gene>
    <name evidence="1" type="ORF">G0Y31_07645</name>
</gene>
<proteinExistence type="predicted"/>
<sequence>IYIALGLFIIIENDTIQTILGFIF</sequence>
<dbReference type="EMBL" id="JAAJBW010000197">
    <property type="protein sequence ID" value="NGG25848.1"/>
    <property type="molecule type" value="Genomic_DNA"/>
</dbReference>
<accession>A0A6G4N5D2</accession>
<feature type="non-terminal residue" evidence="1">
    <location>
        <position position="1"/>
    </location>
</feature>
<comment type="caution">
    <text evidence="1">The sequence shown here is derived from an EMBL/GenBank/DDBJ whole genome shotgun (WGS) entry which is preliminary data.</text>
</comment>
<dbReference type="AlphaFoldDB" id="A0A6G4N5D2"/>